<evidence type="ECO:0000313" key="1">
    <source>
        <dbReference type="EMBL" id="KZS18290.1"/>
    </source>
</evidence>
<name>A0A162NV32_9CRUS</name>
<organism evidence="1 2">
    <name type="scientific">Daphnia magna</name>
    <dbReference type="NCBI Taxonomy" id="35525"/>
    <lineage>
        <taxon>Eukaryota</taxon>
        <taxon>Metazoa</taxon>
        <taxon>Ecdysozoa</taxon>
        <taxon>Arthropoda</taxon>
        <taxon>Crustacea</taxon>
        <taxon>Branchiopoda</taxon>
        <taxon>Diplostraca</taxon>
        <taxon>Cladocera</taxon>
        <taxon>Anomopoda</taxon>
        <taxon>Daphniidae</taxon>
        <taxon>Daphnia</taxon>
    </lineage>
</organism>
<keyword evidence="2" id="KW-1185">Reference proteome</keyword>
<sequence>MLAQRVHTHWGHWQGDWLLSGQKELLSFSRHVVNARRRWPPVACFSLSAPMAADDDQQTHTFILEI</sequence>
<reference evidence="1 2" key="1">
    <citation type="submission" date="2016-03" db="EMBL/GenBank/DDBJ databases">
        <title>EvidentialGene: Evidence-directed Construction of Genes on Genomes.</title>
        <authorList>
            <person name="Gilbert D.G."/>
            <person name="Choi J.-H."/>
            <person name="Mockaitis K."/>
            <person name="Colbourne J."/>
            <person name="Pfrender M."/>
        </authorList>
    </citation>
    <scope>NUCLEOTIDE SEQUENCE [LARGE SCALE GENOMIC DNA]</scope>
    <source>
        <strain evidence="1 2">Xinb3</strain>
        <tissue evidence="1">Complete organism</tissue>
    </source>
</reference>
<dbReference type="EMBL" id="LRGB01000531">
    <property type="protein sequence ID" value="KZS18290.1"/>
    <property type="molecule type" value="Genomic_DNA"/>
</dbReference>
<comment type="caution">
    <text evidence="1">The sequence shown here is derived from an EMBL/GenBank/DDBJ whole genome shotgun (WGS) entry which is preliminary data.</text>
</comment>
<protein>
    <submittedName>
        <fullName evidence="1">Uncharacterized protein</fullName>
    </submittedName>
</protein>
<proteinExistence type="predicted"/>
<evidence type="ECO:0000313" key="2">
    <source>
        <dbReference type="Proteomes" id="UP000076858"/>
    </source>
</evidence>
<dbReference type="Proteomes" id="UP000076858">
    <property type="component" value="Unassembled WGS sequence"/>
</dbReference>
<gene>
    <name evidence="1" type="ORF">APZ42_015580</name>
</gene>
<dbReference type="AlphaFoldDB" id="A0A162NV32"/>
<accession>A0A162NV32</accession>